<dbReference type="EMBL" id="UGVC01000001">
    <property type="protein sequence ID" value="SUD89930.1"/>
    <property type="molecule type" value="Genomic_DNA"/>
</dbReference>
<organism evidence="1 2">
    <name type="scientific">Psychrobacter phenylpyruvicus</name>
    <dbReference type="NCBI Taxonomy" id="29432"/>
    <lineage>
        <taxon>Bacteria</taxon>
        <taxon>Pseudomonadati</taxon>
        <taxon>Pseudomonadota</taxon>
        <taxon>Gammaproteobacteria</taxon>
        <taxon>Moraxellales</taxon>
        <taxon>Moraxellaceae</taxon>
        <taxon>Psychrobacter</taxon>
    </lineage>
</organism>
<protein>
    <submittedName>
        <fullName evidence="1">Uncharacterized protein</fullName>
    </submittedName>
</protein>
<proteinExistence type="predicted"/>
<reference evidence="1 2" key="1">
    <citation type="submission" date="2018-06" db="EMBL/GenBank/DDBJ databases">
        <authorList>
            <consortium name="Pathogen Informatics"/>
            <person name="Doyle S."/>
        </authorList>
    </citation>
    <scope>NUCLEOTIDE SEQUENCE [LARGE SCALE GENOMIC DNA]</scope>
    <source>
        <strain evidence="1 2">NCTC10526</strain>
    </source>
</reference>
<keyword evidence="2" id="KW-1185">Reference proteome</keyword>
<evidence type="ECO:0000313" key="1">
    <source>
        <dbReference type="EMBL" id="SUD89930.1"/>
    </source>
</evidence>
<dbReference type="Proteomes" id="UP000254123">
    <property type="component" value="Unassembled WGS sequence"/>
</dbReference>
<name>A0A379LH65_9GAMM</name>
<dbReference type="AlphaFoldDB" id="A0A379LH65"/>
<dbReference type="RefSeq" id="WP_028858888.1">
    <property type="nucleotide sequence ID" value="NZ_CAJHAQ010000001.1"/>
</dbReference>
<accession>A0A379LH65</accession>
<evidence type="ECO:0000313" key="2">
    <source>
        <dbReference type="Proteomes" id="UP000254123"/>
    </source>
</evidence>
<sequence length="341" mass="39088">MANRSITITAQIKSKDDVSSESVTVQQGEVEAIDVVDQSMTMPNTKAELVALYQTEAFEINNSVQAKEMEKVAKQRVGLYEHQLKRTEFFYTINPLLRPTYMVQTLKSQFIEYQQFQMARALDQRGIIDLDKNEMMWQQLHIVDDLIADIVHHMPAQQPVGWQLTSVNKNHLKLPTVGRLRDKDSIADQASLNSYVLGHFGVMSYTYDRGYFIGHVLGYLFCCYYLAHLSIAYGVTPLPETVVPDYKYASLETAKLVRLLHSVDVYCKRRIYQLAVLCARLSCYQLDKYIEKMLIAEVNEFDKKQQIEHLDALFTQGIMPEMPDTVDLKQFPGAFGDEGKS</sequence>
<gene>
    <name evidence="1" type="ORF">NCTC10526_00245</name>
</gene>